<name>A0A921QFM4_SORBI</name>
<reference evidence="1" key="2">
    <citation type="submission" date="2020-10" db="EMBL/GenBank/DDBJ databases">
        <authorList>
            <person name="Cooper E.A."/>
            <person name="Brenton Z.W."/>
            <person name="Flinn B.S."/>
            <person name="Jenkins J."/>
            <person name="Shu S."/>
            <person name="Flowers D."/>
            <person name="Luo F."/>
            <person name="Wang Y."/>
            <person name="Xia P."/>
            <person name="Barry K."/>
            <person name="Daum C."/>
            <person name="Lipzen A."/>
            <person name="Yoshinaga Y."/>
            <person name="Schmutz J."/>
            <person name="Saski C."/>
            <person name="Vermerris W."/>
            <person name="Kresovich S."/>
        </authorList>
    </citation>
    <scope>NUCLEOTIDE SEQUENCE</scope>
</reference>
<dbReference type="EMBL" id="CM027687">
    <property type="protein sequence ID" value="KAG0519636.1"/>
    <property type="molecule type" value="Genomic_DNA"/>
</dbReference>
<organism evidence="1 2">
    <name type="scientific">Sorghum bicolor</name>
    <name type="common">Sorghum</name>
    <name type="synonym">Sorghum vulgare</name>
    <dbReference type="NCBI Taxonomy" id="4558"/>
    <lineage>
        <taxon>Eukaryota</taxon>
        <taxon>Viridiplantae</taxon>
        <taxon>Streptophyta</taxon>
        <taxon>Embryophyta</taxon>
        <taxon>Tracheophyta</taxon>
        <taxon>Spermatophyta</taxon>
        <taxon>Magnoliopsida</taxon>
        <taxon>Liliopsida</taxon>
        <taxon>Poales</taxon>
        <taxon>Poaceae</taxon>
        <taxon>PACMAD clade</taxon>
        <taxon>Panicoideae</taxon>
        <taxon>Andropogonodae</taxon>
        <taxon>Andropogoneae</taxon>
        <taxon>Sorghinae</taxon>
        <taxon>Sorghum</taxon>
    </lineage>
</organism>
<sequence length="69" mass="7902">MVLEFQRLIVPKGFKLILPAVTDSLCCQSLLHMVLELLLKVSKSFMPAVIVSLRCQSLRHIILEFHQLI</sequence>
<evidence type="ECO:0000313" key="2">
    <source>
        <dbReference type="Proteomes" id="UP000807115"/>
    </source>
</evidence>
<protein>
    <submittedName>
        <fullName evidence="1">Uncharacterized protein</fullName>
    </submittedName>
</protein>
<reference evidence="1" key="1">
    <citation type="journal article" date="2019" name="BMC Genomics">
        <title>A new reference genome for Sorghum bicolor reveals high levels of sequence similarity between sweet and grain genotypes: implications for the genetics of sugar metabolism.</title>
        <authorList>
            <person name="Cooper E.A."/>
            <person name="Brenton Z.W."/>
            <person name="Flinn B.S."/>
            <person name="Jenkins J."/>
            <person name="Shu S."/>
            <person name="Flowers D."/>
            <person name="Luo F."/>
            <person name="Wang Y."/>
            <person name="Xia P."/>
            <person name="Barry K."/>
            <person name="Daum C."/>
            <person name="Lipzen A."/>
            <person name="Yoshinaga Y."/>
            <person name="Schmutz J."/>
            <person name="Saski C."/>
            <person name="Vermerris W."/>
            <person name="Kresovich S."/>
        </authorList>
    </citation>
    <scope>NUCLEOTIDE SEQUENCE</scope>
</reference>
<dbReference type="Proteomes" id="UP000807115">
    <property type="component" value="Chromosome 8"/>
</dbReference>
<proteinExistence type="predicted"/>
<accession>A0A921QFM4</accession>
<evidence type="ECO:0000313" key="1">
    <source>
        <dbReference type="EMBL" id="KAG0519636.1"/>
    </source>
</evidence>
<comment type="caution">
    <text evidence="1">The sequence shown here is derived from an EMBL/GenBank/DDBJ whole genome shotgun (WGS) entry which is preliminary data.</text>
</comment>
<dbReference type="AlphaFoldDB" id="A0A921QFM4"/>
<gene>
    <name evidence="1" type="ORF">BDA96_08G003900</name>
</gene>